<reference evidence="1 2" key="1">
    <citation type="submission" date="2023-08" db="EMBL/GenBank/DDBJ databases">
        <authorList>
            <person name="Folkvardsen B D."/>
            <person name="Norman A."/>
        </authorList>
    </citation>
    <scope>NUCLEOTIDE SEQUENCE [LARGE SCALE GENOMIC DNA]</scope>
    <source>
        <strain evidence="1 2">Mu0083</strain>
    </source>
</reference>
<keyword evidence="2" id="KW-1185">Reference proteome</keyword>
<sequence length="181" mass="19850">MSRSTDVGQSEYRRGVSRHLGSIAEVAAPNLLRHYGNGSALAVRHKHQHSTFQARTSIRPDRVARLAKDVAASFDSAAPSGPFVRFEGNEAGRLIFAVRDATGHIELTSFYVHITADGSGSAVNTRIEEFTTARSTCPFPPLATTTIVGYGEYKLFARRFGAALRRADPRSHRALVEKPLW</sequence>
<gene>
    <name evidence="1" type="ORF">MU0083_002624</name>
</gene>
<dbReference type="RefSeq" id="WP_308473381.1">
    <property type="nucleotide sequence ID" value="NZ_OY726394.1"/>
</dbReference>
<organism evidence="1 2">
    <name type="scientific">[Mycobacterium] kokjensenii</name>
    <dbReference type="NCBI Taxonomy" id="3064287"/>
    <lineage>
        <taxon>Bacteria</taxon>
        <taxon>Bacillati</taxon>
        <taxon>Actinomycetota</taxon>
        <taxon>Actinomycetes</taxon>
        <taxon>Mycobacteriales</taxon>
        <taxon>Mycobacteriaceae</taxon>
        <taxon>Mycolicibacter</taxon>
    </lineage>
</organism>
<proteinExistence type="predicted"/>
<protein>
    <recommendedName>
        <fullName evidence="3">SnoaL-like domain-containing protein</fullName>
    </recommendedName>
</protein>
<name>A0ABM9LLN9_9MYCO</name>
<accession>A0ABM9LLN9</accession>
<evidence type="ECO:0008006" key="3">
    <source>
        <dbReference type="Google" id="ProtNLM"/>
    </source>
</evidence>
<dbReference type="EMBL" id="OY726394">
    <property type="protein sequence ID" value="CAJ1501204.1"/>
    <property type="molecule type" value="Genomic_DNA"/>
</dbReference>
<evidence type="ECO:0000313" key="2">
    <source>
        <dbReference type="Proteomes" id="UP001190336"/>
    </source>
</evidence>
<dbReference type="Proteomes" id="UP001190336">
    <property type="component" value="Chromosome"/>
</dbReference>
<evidence type="ECO:0000313" key="1">
    <source>
        <dbReference type="EMBL" id="CAJ1501204.1"/>
    </source>
</evidence>